<accession>A0A2T3BFD2</accession>
<organism evidence="2 3">
    <name type="scientific">Amorphotheca resinae ATCC 22711</name>
    <dbReference type="NCBI Taxonomy" id="857342"/>
    <lineage>
        <taxon>Eukaryota</taxon>
        <taxon>Fungi</taxon>
        <taxon>Dikarya</taxon>
        <taxon>Ascomycota</taxon>
        <taxon>Pezizomycotina</taxon>
        <taxon>Leotiomycetes</taxon>
        <taxon>Helotiales</taxon>
        <taxon>Amorphothecaceae</taxon>
        <taxon>Amorphotheca</taxon>
    </lineage>
</organism>
<evidence type="ECO:0000313" key="3">
    <source>
        <dbReference type="Proteomes" id="UP000241818"/>
    </source>
</evidence>
<dbReference type="InParanoid" id="A0A2T3BFD2"/>
<gene>
    <name evidence="2" type="ORF">M430DRAFT_162883</name>
</gene>
<dbReference type="AlphaFoldDB" id="A0A2T3BFD2"/>
<reference evidence="2 3" key="1">
    <citation type="journal article" date="2018" name="New Phytol.">
        <title>Comparative genomics and transcriptomics depict ericoid mycorrhizal fungi as versatile saprotrophs and plant mutualists.</title>
        <authorList>
            <person name="Martino E."/>
            <person name="Morin E."/>
            <person name="Grelet G.A."/>
            <person name="Kuo A."/>
            <person name="Kohler A."/>
            <person name="Daghino S."/>
            <person name="Barry K.W."/>
            <person name="Cichocki N."/>
            <person name="Clum A."/>
            <person name="Dockter R.B."/>
            <person name="Hainaut M."/>
            <person name="Kuo R.C."/>
            <person name="LaButti K."/>
            <person name="Lindahl B.D."/>
            <person name="Lindquist E.A."/>
            <person name="Lipzen A."/>
            <person name="Khouja H.R."/>
            <person name="Magnuson J."/>
            <person name="Murat C."/>
            <person name="Ohm R.A."/>
            <person name="Singer S.W."/>
            <person name="Spatafora J.W."/>
            <person name="Wang M."/>
            <person name="Veneault-Fourrey C."/>
            <person name="Henrissat B."/>
            <person name="Grigoriev I.V."/>
            <person name="Martin F.M."/>
            <person name="Perotto S."/>
        </authorList>
    </citation>
    <scope>NUCLEOTIDE SEQUENCE [LARGE SCALE GENOMIC DNA]</scope>
    <source>
        <strain evidence="2 3">ATCC 22711</strain>
    </source>
</reference>
<dbReference type="EMBL" id="KZ679006">
    <property type="protein sequence ID" value="PSS28084.1"/>
    <property type="molecule type" value="Genomic_DNA"/>
</dbReference>
<protein>
    <submittedName>
        <fullName evidence="2">Uncharacterized protein</fullName>
    </submittedName>
</protein>
<feature type="region of interest" description="Disordered" evidence="1">
    <location>
        <begin position="21"/>
        <end position="42"/>
    </location>
</feature>
<evidence type="ECO:0000313" key="2">
    <source>
        <dbReference type="EMBL" id="PSS28084.1"/>
    </source>
</evidence>
<keyword evidence="3" id="KW-1185">Reference proteome</keyword>
<dbReference type="RefSeq" id="XP_024725609.1">
    <property type="nucleotide sequence ID" value="XM_024863436.1"/>
</dbReference>
<sequence>MPSSSMLAPLLSRLVGIRKPQVSSVPSGPTPAITLPTPRVSRSQVSRMGLRCQARVGGRLCSESEGGVGRRWAPLGCTAWRPNLVAGLRPTRASFSRVSAVCCGRCRFKRGREGETKSLPRDGIYVLM</sequence>
<dbReference type="Proteomes" id="UP000241818">
    <property type="component" value="Unassembled WGS sequence"/>
</dbReference>
<proteinExistence type="predicted"/>
<name>A0A2T3BFD2_AMORE</name>
<evidence type="ECO:0000256" key="1">
    <source>
        <dbReference type="SAM" id="MobiDB-lite"/>
    </source>
</evidence>
<dbReference type="GeneID" id="36571517"/>